<keyword evidence="1" id="KW-0812">Transmembrane</keyword>
<dbReference type="AlphaFoldDB" id="A0AAW2DUB2"/>
<feature type="transmembrane region" description="Helical" evidence="1">
    <location>
        <begin position="21"/>
        <end position="41"/>
    </location>
</feature>
<name>A0AAW2DUB2_9ROSI</name>
<feature type="transmembrane region" description="Helical" evidence="1">
    <location>
        <begin position="141"/>
        <end position="164"/>
    </location>
</feature>
<keyword evidence="3" id="KW-1185">Reference proteome</keyword>
<comment type="caution">
    <text evidence="2">The sequence shown here is derived from an EMBL/GenBank/DDBJ whole genome shotgun (WGS) entry which is preliminary data.</text>
</comment>
<reference evidence="2 3" key="1">
    <citation type="submission" date="2024-01" db="EMBL/GenBank/DDBJ databases">
        <title>A telomere-to-telomere, gap-free genome of sweet tea (Lithocarpus litseifolius).</title>
        <authorList>
            <person name="Zhou J."/>
        </authorList>
    </citation>
    <scope>NUCLEOTIDE SEQUENCE [LARGE SCALE GENOMIC DNA]</scope>
    <source>
        <strain evidence="2">Zhou-2022a</strain>
        <tissue evidence="2">Leaf</tissue>
    </source>
</reference>
<feature type="transmembrane region" description="Helical" evidence="1">
    <location>
        <begin position="107"/>
        <end position="134"/>
    </location>
</feature>
<evidence type="ECO:0000256" key="1">
    <source>
        <dbReference type="SAM" id="Phobius"/>
    </source>
</evidence>
<gene>
    <name evidence="2" type="ORF">SO802_008013</name>
</gene>
<protein>
    <submittedName>
        <fullName evidence="2">Uncharacterized protein</fullName>
    </submittedName>
</protein>
<evidence type="ECO:0000313" key="3">
    <source>
        <dbReference type="Proteomes" id="UP001459277"/>
    </source>
</evidence>
<keyword evidence="1" id="KW-1133">Transmembrane helix</keyword>
<dbReference type="EMBL" id="JAZDWU010000002">
    <property type="protein sequence ID" value="KAL0012905.1"/>
    <property type="molecule type" value="Genomic_DNA"/>
</dbReference>
<accession>A0AAW2DUB2</accession>
<organism evidence="2 3">
    <name type="scientific">Lithocarpus litseifolius</name>
    <dbReference type="NCBI Taxonomy" id="425828"/>
    <lineage>
        <taxon>Eukaryota</taxon>
        <taxon>Viridiplantae</taxon>
        <taxon>Streptophyta</taxon>
        <taxon>Embryophyta</taxon>
        <taxon>Tracheophyta</taxon>
        <taxon>Spermatophyta</taxon>
        <taxon>Magnoliopsida</taxon>
        <taxon>eudicotyledons</taxon>
        <taxon>Gunneridae</taxon>
        <taxon>Pentapetalae</taxon>
        <taxon>rosids</taxon>
        <taxon>fabids</taxon>
        <taxon>Fagales</taxon>
        <taxon>Fagaceae</taxon>
        <taxon>Lithocarpus</taxon>
    </lineage>
</organism>
<keyword evidence="1" id="KW-0472">Membrane</keyword>
<sequence>MAELSKISKVSHSHQNFASCFFHFIFAIPITQIVLLSLSTAPIDPPYQRSFKIQRPSSGGDLPQFRRVNSNTLTMFMDNDVEEGNLGPYADRPRVFPNMRSKVHTPLIFWILMGINVHVLLVFLLLGLGAIFYVGAKTSPIIVFVFSICVISFLFSIHLTKWVLAKDEGPPEMVQINLE</sequence>
<proteinExistence type="predicted"/>
<dbReference type="Proteomes" id="UP001459277">
    <property type="component" value="Unassembled WGS sequence"/>
</dbReference>
<evidence type="ECO:0000313" key="2">
    <source>
        <dbReference type="EMBL" id="KAL0012905.1"/>
    </source>
</evidence>